<keyword evidence="3" id="KW-1185">Reference proteome</keyword>
<dbReference type="InterPro" id="IPR038765">
    <property type="entry name" value="Papain-like_cys_pep_sf"/>
</dbReference>
<accession>A0ABY6HNU7</accession>
<dbReference type="SUPFAM" id="SSF54001">
    <property type="entry name" value="Cysteine proteinases"/>
    <property type="match status" value="1"/>
</dbReference>
<evidence type="ECO:0000313" key="2">
    <source>
        <dbReference type="EMBL" id="UYP44159.1"/>
    </source>
</evidence>
<gene>
    <name evidence="2" type="ORF">NEF87_000444</name>
</gene>
<evidence type="ECO:0000259" key="1">
    <source>
        <dbReference type="SMART" id="SM00460"/>
    </source>
</evidence>
<sequence length="222" mass="25942">MVTKAFTTDSIHKKFLKPTYFINSNHDLVHQKAQELLQGLDPHDFVQIAVKLFYFVRDEIKYVVKFSPSYYSRKNTRASSTLARGYGYCIQKATLMASLTRIAGIPTRLHFVDMKNHLTPQSYIEKVGSNLFVYHAYPELFLNGKWVEANVAFDKELCERKNFPIVKFDGIKPGLFAKQDDSGKPFVEYIKDHGTFADVPYWKIMWAWKQEYKFKLLKGFKK</sequence>
<proteinExistence type="predicted"/>
<dbReference type="PANTHER" id="PTHR33490">
    <property type="entry name" value="BLR5614 PROTEIN-RELATED"/>
    <property type="match status" value="1"/>
</dbReference>
<dbReference type="Pfam" id="PF01841">
    <property type="entry name" value="Transglut_core"/>
    <property type="match status" value="1"/>
</dbReference>
<reference evidence="2" key="1">
    <citation type="submission" date="2022-09" db="EMBL/GenBank/DDBJ databases">
        <title>Actin cytoskeleton and complex cell architecture in an #Asgard archaeon.</title>
        <authorList>
            <person name="Ponce Toledo R.I."/>
            <person name="Schleper C."/>
            <person name="Rodrigues Oliveira T."/>
            <person name="Wollweber F."/>
            <person name="Xu J."/>
            <person name="Rittmann S."/>
            <person name="Klingl A."/>
            <person name="Pilhofer M."/>
        </authorList>
    </citation>
    <scope>NUCLEOTIDE SEQUENCE</scope>
    <source>
        <strain evidence="2">B-35</strain>
    </source>
</reference>
<dbReference type="EMBL" id="CP104013">
    <property type="protein sequence ID" value="UYP44159.1"/>
    <property type="molecule type" value="Genomic_DNA"/>
</dbReference>
<evidence type="ECO:0000313" key="3">
    <source>
        <dbReference type="Proteomes" id="UP001208689"/>
    </source>
</evidence>
<dbReference type="PANTHER" id="PTHR33490:SF3">
    <property type="entry name" value="CONSERVED INTEGRAL MEMBRANE PROTEIN"/>
    <property type="match status" value="1"/>
</dbReference>
<dbReference type="Proteomes" id="UP001208689">
    <property type="component" value="Chromosome"/>
</dbReference>
<dbReference type="Gene3D" id="3.10.620.30">
    <property type="match status" value="1"/>
</dbReference>
<organism evidence="2 3">
    <name type="scientific">Candidatus Lokiarchaeum ossiferum</name>
    <dbReference type="NCBI Taxonomy" id="2951803"/>
    <lineage>
        <taxon>Archaea</taxon>
        <taxon>Promethearchaeati</taxon>
        <taxon>Promethearchaeota</taxon>
        <taxon>Promethearchaeia</taxon>
        <taxon>Promethearchaeales</taxon>
        <taxon>Promethearchaeaceae</taxon>
        <taxon>Candidatus Lokiarchaeum</taxon>
    </lineage>
</organism>
<name>A0ABY6HNU7_9ARCH</name>
<protein>
    <recommendedName>
        <fullName evidence="1">Transglutaminase-like domain-containing protein</fullName>
    </recommendedName>
</protein>
<dbReference type="InterPro" id="IPR002931">
    <property type="entry name" value="Transglutaminase-like"/>
</dbReference>
<feature type="domain" description="Transglutaminase-like" evidence="1">
    <location>
        <begin position="81"/>
        <end position="153"/>
    </location>
</feature>
<dbReference type="SMART" id="SM00460">
    <property type="entry name" value="TGc"/>
    <property type="match status" value="1"/>
</dbReference>